<protein>
    <submittedName>
        <fullName evidence="4">HlyC/CorC family transporter</fullName>
    </submittedName>
</protein>
<feature type="transmembrane region" description="Helical" evidence="2">
    <location>
        <begin position="58"/>
        <end position="78"/>
    </location>
</feature>
<gene>
    <name evidence="4" type="ORF">GCM10007100_02990</name>
</gene>
<name>A0A918TC60_9BACT</name>
<feature type="transmembrane region" description="Helical" evidence="2">
    <location>
        <begin position="84"/>
        <end position="107"/>
    </location>
</feature>
<dbReference type="GO" id="GO:0010960">
    <property type="term" value="P:magnesium ion homeostasis"/>
    <property type="evidence" value="ECO:0007669"/>
    <property type="project" value="InterPro"/>
</dbReference>
<sequence length="342" mass="38147">MNDLLTWILIALCLSQSAMFSGLNLALFSLSKLQLDTEVKKGSKAAVQIARLRGDANLLLCTILWGNVSVNVLLTILADSVMAGVLGFLFSTVGITFFGEIMPQAYFSRHALRMGARLSPVIRFYRFALYPVAKPCAMLLDRWIGPEGTRFFKEDEFEVILDQHIREPSSDISYAEGRGALNFLRLDDLRVSGEGAQLDPETVIALPTRDGKAVLPAPGDEEESDLVRKIAATPRKWVVLIDEKGYPCEALNVDDYLRELYDATAPVALADHCQKPVVTTDPDLSIDRILPQLHVEHDTHHDRVLDREVILYWGERSKRIITGPDLLGRLLHGIVIRRSAES</sequence>
<evidence type="ECO:0000256" key="2">
    <source>
        <dbReference type="SAM" id="Phobius"/>
    </source>
</evidence>
<dbReference type="PANTHER" id="PTHR12064:SF94">
    <property type="entry name" value="UNEXTENDED PROTEIN"/>
    <property type="match status" value="1"/>
</dbReference>
<feature type="domain" description="CNNM transmembrane" evidence="3">
    <location>
        <begin position="1"/>
        <end position="176"/>
    </location>
</feature>
<dbReference type="EMBL" id="BMXI01000001">
    <property type="protein sequence ID" value="GHC41586.1"/>
    <property type="molecule type" value="Genomic_DNA"/>
</dbReference>
<dbReference type="AlphaFoldDB" id="A0A918TC60"/>
<evidence type="ECO:0000256" key="1">
    <source>
        <dbReference type="PROSITE-ProRule" id="PRU01193"/>
    </source>
</evidence>
<proteinExistence type="predicted"/>
<evidence type="ECO:0000313" key="5">
    <source>
        <dbReference type="Proteomes" id="UP000644507"/>
    </source>
</evidence>
<dbReference type="InterPro" id="IPR002550">
    <property type="entry name" value="CNNM"/>
</dbReference>
<reference evidence="4" key="2">
    <citation type="submission" date="2020-09" db="EMBL/GenBank/DDBJ databases">
        <authorList>
            <person name="Sun Q."/>
            <person name="Kim S."/>
        </authorList>
    </citation>
    <scope>NUCLEOTIDE SEQUENCE</scope>
    <source>
        <strain evidence="4">KCTC 12988</strain>
    </source>
</reference>
<evidence type="ECO:0000259" key="3">
    <source>
        <dbReference type="PROSITE" id="PS51846"/>
    </source>
</evidence>
<feature type="transmembrane region" description="Helical" evidence="2">
    <location>
        <begin position="6"/>
        <end position="30"/>
    </location>
</feature>
<dbReference type="PANTHER" id="PTHR12064">
    <property type="entry name" value="METAL TRANSPORTER CNNM"/>
    <property type="match status" value="1"/>
</dbReference>
<keyword evidence="1 2" id="KW-0472">Membrane</keyword>
<comment type="caution">
    <text evidence="4">The sequence shown here is derived from an EMBL/GenBank/DDBJ whole genome shotgun (WGS) entry which is preliminary data.</text>
</comment>
<keyword evidence="1 2" id="KW-0812">Transmembrane</keyword>
<evidence type="ECO:0000313" key="4">
    <source>
        <dbReference type="EMBL" id="GHC41586.1"/>
    </source>
</evidence>
<reference evidence="4" key="1">
    <citation type="journal article" date="2014" name="Int. J. Syst. Evol. Microbiol.">
        <title>Complete genome sequence of Corynebacterium casei LMG S-19264T (=DSM 44701T), isolated from a smear-ripened cheese.</title>
        <authorList>
            <consortium name="US DOE Joint Genome Institute (JGI-PGF)"/>
            <person name="Walter F."/>
            <person name="Albersmeier A."/>
            <person name="Kalinowski J."/>
            <person name="Ruckert C."/>
        </authorList>
    </citation>
    <scope>NUCLEOTIDE SEQUENCE</scope>
    <source>
        <strain evidence="4">KCTC 12988</strain>
    </source>
</reference>
<keyword evidence="1 2" id="KW-1133">Transmembrane helix</keyword>
<dbReference type="PROSITE" id="PS51846">
    <property type="entry name" value="CNNM"/>
    <property type="match status" value="1"/>
</dbReference>
<keyword evidence="5" id="KW-1185">Reference proteome</keyword>
<dbReference type="Pfam" id="PF01595">
    <property type="entry name" value="CNNM"/>
    <property type="match status" value="1"/>
</dbReference>
<dbReference type="Proteomes" id="UP000644507">
    <property type="component" value="Unassembled WGS sequence"/>
</dbReference>
<dbReference type="InterPro" id="IPR045095">
    <property type="entry name" value="ACDP"/>
</dbReference>
<dbReference type="GO" id="GO:0016020">
    <property type="term" value="C:membrane"/>
    <property type="evidence" value="ECO:0007669"/>
    <property type="project" value="UniProtKB-UniRule"/>
</dbReference>
<accession>A0A918TC60</accession>
<dbReference type="RefSeq" id="WP_189566676.1">
    <property type="nucleotide sequence ID" value="NZ_BMXI01000001.1"/>
</dbReference>
<organism evidence="4 5">
    <name type="scientific">Roseibacillus persicicus</name>
    <dbReference type="NCBI Taxonomy" id="454148"/>
    <lineage>
        <taxon>Bacteria</taxon>
        <taxon>Pseudomonadati</taxon>
        <taxon>Verrucomicrobiota</taxon>
        <taxon>Verrucomicrobiia</taxon>
        <taxon>Verrucomicrobiales</taxon>
        <taxon>Verrucomicrobiaceae</taxon>
        <taxon>Roseibacillus</taxon>
    </lineage>
</organism>